<dbReference type="EMBL" id="NWVD01000004">
    <property type="protein sequence ID" value="PCG08701.1"/>
    <property type="molecule type" value="Genomic_DNA"/>
</dbReference>
<accession>A0A2A4HXD6</accession>
<comment type="caution">
    <text evidence="2">The sequence shown here is derived from an EMBL/GenBank/DDBJ whole genome shotgun (WGS) entry which is preliminary data.</text>
</comment>
<keyword evidence="3" id="KW-1185">Reference proteome</keyword>
<proteinExistence type="predicted"/>
<sequence>MRRFSSSRRRASPPRFVLPMWHFVVGRTMFRIGGFRIGMAVAPHTPPVAIAVPAAPSRKQQALAVIVAHIRRTGHSPSIGEIAAALGVSLTRAKALVHQLAVDKSIERAAGAQRAITVPGLFEQLVLEKLRSEGWVVDRDALVPFPQGQLPLVAVLEHIPDPD</sequence>
<dbReference type="Pfam" id="PF01726">
    <property type="entry name" value="LexA_DNA_bind"/>
    <property type="match status" value="1"/>
</dbReference>
<dbReference type="GO" id="GO:0006508">
    <property type="term" value="P:proteolysis"/>
    <property type="evidence" value="ECO:0007669"/>
    <property type="project" value="InterPro"/>
</dbReference>
<dbReference type="InterPro" id="IPR006199">
    <property type="entry name" value="LexA_DNA-bd_dom"/>
</dbReference>
<feature type="domain" description="LexA repressor DNA-binding" evidence="1">
    <location>
        <begin position="58"/>
        <end position="101"/>
    </location>
</feature>
<dbReference type="Proteomes" id="UP000218784">
    <property type="component" value="Unassembled WGS sequence"/>
</dbReference>
<protein>
    <recommendedName>
        <fullName evidence="1">LexA repressor DNA-binding domain-containing protein</fullName>
    </recommendedName>
</protein>
<evidence type="ECO:0000313" key="2">
    <source>
        <dbReference type="EMBL" id="PCG08701.1"/>
    </source>
</evidence>
<dbReference type="InterPro" id="IPR036390">
    <property type="entry name" value="WH_DNA-bd_sf"/>
</dbReference>
<gene>
    <name evidence="2" type="ORF">COA17_11130</name>
</gene>
<evidence type="ECO:0000259" key="1">
    <source>
        <dbReference type="Pfam" id="PF01726"/>
    </source>
</evidence>
<organism evidence="2 3">
    <name type="scientific">Sphingomonas ginsenosidimutans</name>
    <dbReference type="NCBI Taxonomy" id="862134"/>
    <lineage>
        <taxon>Bacteria</taxon>
        <taxon>Pseudomonadati</taxon>
        <taxon>Pseudomonadota</taxon>
        <taxon>Alphaproteobacteria</taxon>
        <taxon>Sphingomonadales</taxon>
        <taxon>Sphingomonadaceae</taxon>
        <taxon>Sphingomonas</taxon>
    </lineage>
</organism>
<dbReference type="Gene3D" id="1.10.10.10">
    <property type="entry name" value="Winged helix-like DNA-binding domain superfamily/Winged helix DNA-binding domain"/>
    <property type="match status" value="1"/>
</dbReference>
<dbReference type="InterPro" id="IPR036388">
    <property type="entry name" value="WH-like_DNA-bd_sf"/>
</dbReference>
<dbReference type="SUPFAM" id="SSF46785">
    <property type="entry name" value="Winged helix' DNA-binding domain"/>
    <property type="match status" value="1"/>
</dbReference>
<reference evidence="2 3" key="1">
    <citation type="submission" date="2017-09" db="EMBL/GenBank/DDBJ databases">
        <title>Sphingomonas ginsenosidimutans KACC 14949, whole genome shotgun sequence.</title>
        <authorList>
            <person name="Feng G."/>
            <person name="Zhu H."/>
        </authorList>
    </citation>
    <scope>NUCLEOTIDE SEQUENCE [LARGE SCALE GENOMIC DNA]</scope>
    <source>
        <strain evidence="2 3">KACC 14949</strain>
    </source>
</reference>
<name>A0A2A4HXD6_9SPHN</name>
<dbReference type="GO" id="GO:0004252">
    <property type="term" value="F:serine-type endopeptidase activity"/>
    <property type="evidence" value="ECO:0007669"/>
    <property type="project" value="InterPro"/>
</dbReference>
<dbReference type="AlphaFoldDB" id="A0A2A4HXD6"/>
<evidence type="ECO:0000313" key="3">
    <source>
        <dbReference type="Proteomes" id="UP000218784"/>
    </source>
</evidence>